<comment type="caution">
    <text evidence="1">The sequence shown here is derived from an EMBL/GenBank/DDBJ whole genome shotgun (WGS) entry which is preliminary data.</text>
</comment>
<dbReference type="OrthoDB" id="9824472at2"/>
<proteinExistence type="predicted"/>
<keyword evidence="2" id="KW-1185">Reference proteome</keyword>
<dbReference type="EMBL" id="VDMB01000003">
    <property type="protein sequence ID" value="TYT75588.1"/>
    <property type="molecule type" value="Genomic_DNA"/>
</dbReference>
<evidence type="ECO:0000313" key="2">
    <source>
        <dbReference type="Proteomes" id="UP000321899"/>
    </source>
</evidence>
<dbReference type="AlphaFoldDB" id="A0A5Q4VF32"/>
<protein>
    <submittedName>
        <fullName evidence="1">Uncharacterized protein</fullName>
    </submittedName>
</protein>
<name>A0A5Q4VF32_9BACT</name>
<evidence type="ECO:0000313" key="1">
    <source>
        <dbReference type="EMBL" id="TYT75588.1"/>
    </source>
</evidence>
<gene>
    <name evidence="1" type="ORF">FIM25_03885</name>
</gene>
<reference evidence="1 2" key="1">
    <citation type="submission" date="2019-06" db="EMBL/GenBank/DDBJ databases">
        <title>Desulfobotulus mexicanus sp. nov., a novel sulfate-reducing bacterium isolated from the sediment of an alkaline crater lake in Mexico.</title>
        <authorList>
            <person name="Hirschler-Rea A."/>
        </authorList>
    </citation>
    <scope>NUCLEOTIDE SEQUENCE [LARGE SCALE GENOMIC DNA]</scope>
    <source>
        <strain evidence="1 2">PAR22N</strain>
    </source>
</reference>
<sequence length="176" mass="19985">MFIAGIQEISMQGAWVTVLHMDRKNVNKKYQLNRLFFYAWESGNSPGVLFTDLYQDKGLVTVKKQFSQIGRPPKYKQVMPRILFRPEKGLLLEEHRRILASLSIAMPFILLPEKDETIASEKAGENDLVVLAEKVMAEGRLNLKGEQPEFTSPAGMSIGLALWGGEKIWRMVRYGG</sequence>
<organism evidence="1 2">
    <name type="scientific">Desulfobotulus mexicanus</name>
    <dbReference type="NCBI Taxonomy" id="2586642"/>
    <lineage>
        <taxon>Bacteria</taxon>
        <taxon>Pseudomonadati</taxon>
        <taxon>Thermodesulfobacteriota</taxon>
        <taxon>Desulfobacteria</taxon>
        <taxon>Desulfobacterales</taxon>
        <taxon>Desulfobacteraceae</taxon>
        <taxon>Desulfobotulus</taxon>
    </lineage>
</organism>
<accession>A0A5Q4VF32</accession>
<dbReference type="Proteomes" id="UP000321899">
    <property type="component" value="Unassembled WGS sequence"/>
</dbReference>